<dbReference type="Proteomes" id="UP000515498">
    <property type="component" value="Chromosome"/>
</dbReference>
<evidence type="ECO:0000313" key="2">
    <source>
        <dbReference type="Proteomes" id="UP000515498"/>
    </source>
</evidence>
<name>A0A7G8PA33_9MYCO</name>
<dbReference type="AlphaFoldDB" id="A0A7G8PA33"/>
<dbReference type="InterPro" id="IPR046275">
    <property type="entry name" value="DUF6308"/>
</dbReference>
<dbReference type="KEGG" id="mflu:HZU40_23690"/>
<evidence type="ECO:0000313" key="1">
    <source>
        <dbReference type="EMBL" id="QNJ91199.1"/>
    </source>
</evidence>
<protein>
    <submittedName>
        <fullName evidence="1">Uncharacterized protein</fullName>
    </submittedName>
</protein>
<dbReference type="EMBL" id="CP059894">
    <property type="protein sequence ID" value="QNJ91199.1"/>
    <property type="molecule type" value="Genomic_DNA"/>
</dbReference>
<dbReference type="Pfam" id="PF19827">
    <property type="entry name" value="DUF6308"/>
    <property type="match status" value="1"/>
</dbReference>
<reference evidence="1 2" key="1">
    <citation type="submission" date="2020-07" db="EMBL/GenBank/DDBJ databases">
        <title>Draft genome sequence of four isobutane-metabolizing strains capable of cometabolically degrading diverse ether contaminants.</title>
        <authorList>
            <person name="Chen W."/>
            <person name="Faulkner N."/>
            <person name="Smith C."/>
            <person name="Hyman M."/>
        </authorList>
    </citation>
    <scope>NUCLEOTIDE SEQUENCE [LARGE SCALE GENOMIC DNA]</scope>
    <source>
        <strain evidence="1 2">2A</strain>
    </source>
</reference>
<sequence length="213" mass="24321">MQDGTMVEKAITVADRSIAIDAALERLERYPSRTPTVYDYPGPGHPSEISLDEIRRTRAVSSRISTREGEWFILRATTAPWTCTEARLQEADPGESDGIYDAMEGLYQHFAASAPRGVNIAKVSKVLHLKRPTQFPILDSRLVRTYRDAATREARTYKSRGYRMMYWAAIRHDLLQSSDALSELRHRLSHHRSPKVQALHAVTELRLLDMVTW</sequence>
<organism evidence="1 2">
    <name type="scientific">Mycolicibacterium fluoranthenivorans</name>
    <dbReference type="NCBI Taxonomy" id="258505"/>
    <lineage>
        <taxon>Bacteria</taxon>
        <taxon>Bacillati</taxon>
        <taxon>Actinomycetota</taxon>
        <taxon>Actinomycetes</taxon>
        <taxon>Mycobacteriales</taxon>
        <taxon>Mycobacteriaceae</taxon>
        <taxon>Mycolicibacterium</taxon>
    </lineage>
</organism>
<gene>
    <name evidence="1" type="ORF">HZU40_23690</name>
</gene>
<proteinExistence type="predicted"/>
<accession>A0A7G8PA33</accession>